<dbReference type="InterPro" id="IPR026444">
    <property type="entry name" value="Secre_tail"/>
</dbReference>
<dbReference type="SUPFAM" id="SSF50685">
    <property type="entry name" value="Barwin-like endoglucanases"/>
    <property type="match status" value="1"/>
</dbReference>
<dbReference type="CDD" id="cd22272">
    <property type="entry name" value="DPBB_EXLX1-like"/>
    <property type="match status" value="1"/>
</dbReference>
<feature type="chain" id="PRO_5046533926" description="Expansin-like EG45 domain-containing protein" evidence="2">
    <location>
        <begin position="22"/>
        <end position="307"/>
    </location>
</feature>
<evidence type="ECO:0000256" key="1">
    <source>
        <dbReference type="ARBA" id="ARBA00022729"/>
    </source>
</evidence>
<dbReference type="InterPro" id="IPR036749">
    <property type="entry name" value="Expansin_CBD_sf"/>
</dbReference>
<dbReference type="NCBIfam" id="TIGR04183">
    <property type="entry name" value="Por_Secre_tail"/>
    <property type="match status" value="1"/>
</dbReference>
<feature type="signal peptide" evidence="2">
    <location>
        <begin position="1"/>
        <end position="21"/>
    </location>
</feature>
<evidence type="ECO:0000259" key="3">
    <source>
        <dbReference type="PROSITE" id="PS50842"/>
    </source>
</evidence>
<keyword evidence="1 2" id="KW-0732">Signal</keyword>
<dbReference type="PANTHER" id="PTHR31836">
    <property type="match status" value="1"/>
</dbReference>
<feature type="domain" description="Expansin-like EG45" evidence="3">
    <location>
        <begin position="41"/>
        <end position="133"/>
    </location>
</feature>
<organism evidence="4 5">
    <name type="scientific">Aquimarina litoralis</name>
    <dbReference type="NCBI Taxonomy" id="584605"/>
    <lineage>
        <taxon>Bacteria</taxon>
        <taxon>Pseudomonadati</taxon>
        <taxon>Bacteroidota</taxon>
        <taxon>Flavobacteriia</taxon>
        <taxon>Flavobacteriales</taxon>
        <taxon>Flavobacteriaceae</taxon>
        <taxon>Aquimarina</taxon>
    </lineage>
</organism>
<dbReference type="PROSITE" id="PS50842">
    <property type="entry name" value="EXPANSIN_EG45"/>
    <property type="match status" value="1"/>
</dbReference>
<evidence type="ECO:0000256" key="2">
    <source>
        <dbReference type="SAM" id="SignalP"/>
    </source>
</evidence>
<dbReference type="InterPro" id="IPR036908">
    <property type="entry name" value="RlpA-like_sf"/>
</dbReference>
<dbReference type="Pfam" id="PF18962">
    <property type="entry name" value="Por_Secre_tail"/>
    <property type="match status" value="1"/>
</dbReference>
<protein>
    <recommendedName>
        <fullName evidence="3">Expansin-like EG45 domain-containing protein</fullName>
    </recommendedName>
</protein>
<dbReference type="Gene3D" id="2.60.40.760">
    <property type="entry name" value="Expansin, cellulose-binding-like domain"/>
    <property type="match status" value="1"/>
</dbReference>
<sequence>MKTYILLIYSLAFICTFNLSAQDCNDTVHTGEGTYYDGVDGGIFGNCSLPVATGDYMHCALNTINYNSSNACGACIEVTGAKGSVKLKVVDRCPECVEGDVDMTEQAFGMIADIVDGRVPISWKFVPCDITNNESIKINFKEGSSIYWTAIQFRDIKHAITKMEYQLPDNTWKSVNRELFNFFIETEGIASPMNLRITSVLGEELTFENIPIDLNIDYNTGKQFSTPSECTEALSVDNLETTKLSFYPNPASEILYFTNNSKPWILSDSNGKKIKEGNANSINTSSLQSGLYFLSLENKKPQKIIIK</sequence>
<comment type="caution">
    <text evidence="4">The sequence shown here is derived from an EMBL/GenBank/DDBJ whole genome shotgun (WGS) entry which is preliminary data.</text>
</comment>
<dbReference type="Gene3D" id="2.40.40.10">
    <property type="entry name" value="RlpA-like domain"/>
    <property type="match status" value="1"/>
</dbReference>
<proteinExistence type="predicted"/>
<keyword evidence="5" id="KW-1185">Reference proteome</keyword>
<evidence type="ECO:0000313" key="4">
    <source>
        <dbReference type="EMBL" id="GAA0726505.1"/>
    </source>
</evidence>
<reference evidence="5" key="1">
    <citation type="journal article" date="2019" name="Int. J. Syst. Evol. Microbiol.">
        <title>The Global Catalogue of Microorganisms (GCM) 10K type strain sequencing project: providing services to taxonomists for standard genome sequencing and annotation.</title>
        <authorList>
            <consortium name="The Broad Institute Genomics Platform"/>
            <consortium name="The Broad Institute Genome Sequencing Center for Infectious Disease"/>
            <person name="Wu L."/>
            <person name="Ma J."/>
        </authorList>
    </citation>
    <scope>NUCLEOTIDE SEQUENCE [LARGE SCALE GENOMIC DNA]</scope>
    <source>
        <strain evidence="5">JCM 15974</strain>
    </source>
</reference>
<accession>A0ABP3U9P5</accession>
<dbReference type="InterPro" id="IPR049818">
    <property type="entry name" value="Expansin_EXLX1-like"/>
</dbReference>
<dbReference type="NCBIfam" id="NF041144">
    <property type="entry name" value="expansin_EXLX1"/>
    <property type="match status" value="1"/>
</dbReference>
<evidence type="ECO:0000313" key="5">
    <source>
        <dbReference type="Proteomes" id="UP001501758"/>
    </source>
</evidence>
<dbReference type="Proteomes" id="UP001501758">
    <property type="component" value="Unassembled WGS sequence"/>
</dbReference>
<dbReference type="RefSeq" id="WP_343913418.1">
    <property type="nucleotide sequence ID" value="NZ_BAAAGE010000003.1"/>
</dbReference>
<gene>
    <name evidence="4" type="ORF">GCM10009430_33520</name>
</gene>
<dbReference type="PANTHER" id="PTHR31836:SF21">
    <property type="entry name" value="EXPANSIN-LIKE PROTEIN 7"/>
    <property type="match status" value="1"/>
</dbReference>
<name>A0ABP3U9P5_9FLAO</name>
<dbReference type="InterPro" id="IPR051477">
    <property type="entry name" value="Expansin_CellWall"/>
</dbReference>
<dbReference type="SUPFAM" id="SSF49590">
    <property type="entry name" value="PHL pollen allergen"/>
    <property type="match status" value="1"/>
</dbReference>
<dbReference type="EMBL" id="BAAAGE010000003">
    <property type="protein sequence ID" value="GAA0726505.1"/>
    <property type="molecule type" value="Genomic_DNA"/>
</dbReference>
<dbReference type="InterPro" id="IPR007112">
    <property type="entry name" value="Expansin/allergen_DPBB_dom"/>
</dbReference>